<evidence type="ECO:0000256" key="2">
    <source>
        <dbReference type="ARBA" id="ARBA00022801"/>
    </source>
</evidence>
<dbReference type="Gene3D" id="3.10.129.10">
    <property type="entry name" value="Hotdog Thioesterase"/>
    <property type="match status" value="1"/>
</dbReference>
<gene>
    <name evidence="3" type="ORF">SDC9_182285</name>
</gene>
<name>A0A645H6Z3_9ZZZZ</name>
<dbReference type="EMBL" id="VSSQ01088012">
    <property type="protein sequence ID" value="MPN34791.1"/>
    <property type="molecule type" value="Genomic_DNA"/>
</dbReference>
<dbReference type="GO" id="GO:0047617">
    <property type="term" value="F:fatty acyl-CoA hydrolase activity"/>
    <property type="evidence" value="ECO:0007669"/>
    <property type="project" value="TreeGrafter"/>
</dbReference>
<dbReference type="CDD" id="cd00586">
    <property type="entry name" value="4HBT"/>
    <property type="match status" value="1"/>
</dbReference>
<evidence type="ECO:0000313" key="3">
    <source>
        <dbReference type="EMBL" id="MPN34791.1"/>
    </source>
</evidence>
<dbReference type="AlphaFoldDB" id="A0A645H6Z3"/>
<proteinExistence type="inferred from homology"/>
<keyword evidence="2 3" id="KW-0378">Hydrolase</keyword>
<accession>A0A645H6Z3</accession>
<organism evidence="3">
    <name type="scientific">bioreactor metagenome</name>
    <dbReference type="NCBI Taxonomy" id="1076179"/>
    <lineage>
        <taxon>unclassified sequences</taxon>
        <taxon>metagenomes</taxon>
        <taxon>ecological metagenomes</taxon>
    </lineage>
</organism>
<dbReference type="PANTHER" id="PTHR31793:SF27">
    <property type="entry name" value="NOVEL THIOESTERASE SUPERFAMILY DOMAIN AND SAPOSIN A-TYPE DOMAIN CONTAINING PROTEIN (0610012H03RIK)"/>
    <property type="match status" value="1"/>
</dbReference>
<sequence length="155" mass="18466">MRRKKHYFETRPGDPEPLRVTIARTVHFSEVDALAIAWHGRYLEFFEEAHTELMRRAGLTYQQYRQYDLGAPMVQSHVDYFRPLELDERFTVEASLVWCDGARLNVEYRIDKADGTPAATGFTVQMFVDWRSREPYMVEPEIFLECKRRWREGVL</sequence>
<protein>
    <submittedName>
        <fullName evidence="3">1,4-dihydroxy-2-naphthoyl-CoA hydrolase</fullName>
        <ecNumber evidence="3">3.1.2.28</ecNumber>
    </submittedName>
</protein>
<dbReference type="PANTHER" id="PTHR31793">
    <property type="entry name" value="4-HYDROXYBENZOYL-COA THIOESTERASE FAMILY MEMBER"/>
    <property type="match status" value="1"/>
</dbReference>
<reference evidence="3" key="1">
    <citation type="submission" date="2019-08" db="EMBL/GenBank/DDBJ databases">
        <authorList>
            <person name="Kucharzyk K."/>
            <person name="Murdoch R.W."/>
            <person name="Higgins S."/>
            <person name="Loffler F."/>
        </authorList>
    </citation>
    <scope>NUCLEOTIDE SEQUENCE</scope>
</reference>
<comment type="similarity">
    <text evidence="1">Belongs to the 4-hydroxybenzoyl-CoA thioesterase family.</text>
</comment>
<dbReference type="GO" id="GO:0061522">
    <property type="term" value="F:1,4-dihydroxy-2-naphthoyl-CoA thioesterase activity"/>
    <property type="evidence" value="ECO:0007669"/>
    <property type="project" value="UniProtKB-EC"/>
</dbReference>
<dbReference type="InterPro" id="IPR029069">
    <property type="entry name" value="HotDog_dom_sf"/>
</dbReference>
<dbReference type="EC" id="3.1.2.28" evidence="3"/>
<dbReference type="InterPro" id="IPR050563">
    <property type="entry name" value="4-hydroxybenzoyl-CoA_TE"/>
</dbReference>
<comment type="caution">
    <text evidence="3">The sequence shown here is derived from an EMBL/GenBank/DDBJ whole genome shotgun (WGS) entry which is preliminary data.</text>
</comment>
<dbReference type="SUPFAM" id="SSF54637">
    <property type="entry name" value="Thioesterase/thiol ester dehydrase-isomerase"/>
    <property type="match status" value="1"/>
</dbReference>
<evidence type="ECO:0000256" key="1">
    <source>
        <dbReference type="ARBA" id="ARBA00005953"/>
    </source>
</evidence>
<dbReference type="Pfam" id="PF13279">
    <property type="entry name" value="4HBT_2"/>
    <property type="match status" value="1"/>
</dbReference>